<keyword evidence="15" id="KW-1185">Reference proteome</keyword>
<feature type="region of interest" description="Disordered" evidence="12">
    <location>
        <begin position="48"/>
        <end position="70"/>
    </location>
</feature>
<evidence type="ECO:0000256" key="9">
    <source>
        <dbReference type="ARBA" id="ARBA00022837"/>
    </source>
</evidence>
<dbReference type="SUPFAM" id="SSF54897">
    <property type="entry name" value="Protease propeptides/inhibitors"/>
    <property type="match status" value="1"/>
</dbReference>
<dbReference type="Proteomes" id="UP000698800">
    <property type="component" value="Unassembled WGS sequence"/>
</dbReference>
<feature type="compositionally biased region" description="Polar residues" evidence="12">
    <location>
        <begin position="61"/>
        <end position="70"/>
    </location>
</feature>
<dbReference type="InterPro" id="IPR036852">
    <property type="entry name" value="Peptidase_S8/S53_dom_sf"/>
</dbReference>
<evidence type="ECO:0000256" key="12">
    <source>
        <dbReference type="SAM" id="MobiDB-lite"/>
    </source>
</evidence>
<dbReference type="EMBL" id="JAGHQL010000042">
    <property type="protein sequence ID" value="KAH0542990.1"/>
    <property type="molecule type" value="Genomic_DNA"/>
</dbReference>
<dbReference type="PANTHER" id="PTHR14218">
    <property type="entry name" value="PROTEASE S8 TRIPEPTIDYL PEPTIDASE I CLN2"/>
    <property type="match status" value="1"/>
</dbReference>
<dbReference type="Pfam" id="PF00082">
    <property type="entry name" value="Peptidase_S8"/>
    <property type="match status" value="1"/>
</dbReference>
<dbReference type="OrthoDB" id="409122at2759"/>
<dbReference type="InterPro" id="IPR030400">
    <property type="entry name" value="Sedolisin_dom"/>
</dbReference>
<feature type="binding site" evidence="11">
    <location>
        <position position="507"/>
    </location>
    <ligand>
        <name>Ca(2+)</name>
        <dbReference type="ChEBI" id="CHEBI:29108"/>
    </ligand>
</feature>
<feature type="binding site" evidence="11">
    <location>
        <position position="530"/>
    </location>
    <ligand>
        <name>Ca(2+)</name>
        <dbReference type="ChEBI" id="CHEBI:29108"/>
    </ligand>
</feature>
<dbReference type="PANTHER" id="PTHR14218:SF15">
    <property type="entry name" value="TRIPEPTIDYL-PEPTIDASE 1"/>
    <property type="match status" value="1"/>
</dbReference>
<evidence type="ECO:0000256" key="4">
    <source>
        <dbReference type="ARBA" id="ARBA00012462"/>
    </source>
</evidence>
<dbReference type="PROSITE" id="PS00138">
    <property type="entry name" value="SUBTILASE_SER"/>
    <property type="match status" value="1"/>
</dbReference>
<feature type="binding site" evidence="11">
    <location>
        <position position="508"/>
    </location>
    <ligand>
        <name>Ca(2+)</name>
        <dbReference type="ChEBI" id="CHEBI:29108"/>
    </ligand>
</feature>
<accession>A0A9P8IB80</accession>
<dbReference type="InterPro" id="IPR015366">
    <property type="entry name" value="S53_propep"/>
</dbReference>
<dbReference type="CDD" id="cd11377">
    <property type="entry name" value="Pro-peptidase_S53"/>
    <property type="match status" value="1"/>
</dbReference>
<feature type="active site" description="Charge relay system" evidence="11">
    <location>
        <position position="260"/>
    </location>
</feature>
<comment type="cofactor">
    <cofactor evidence="11">
        <name>Ca(2+)</name>
        <dbReference type="ChEBI" id="CHEBI:29108"/>
    </cofactor>
    <text evidence="11">Binds 1 Ca(2+) ion per subunit.</text>
</comment>
<evidence type="ECO:0000256" key="3">
    <source>
        <dbReference type="ARBA" id="ARBA00004239"/>
    </source>
</evidence>
<reference evidence="14" key="1">
    <citation type="submission" date="2021-03" db="EMBL/GenBank/DDBJ databases">
        <title>Comparative genomics and phylogenomic investigation of the class Geoglossomycetes provide insights into ecological specialization and systematics.</title>
        <authorList>
            <person name="Melie T."/>
            <person name="Pirro S."/>
            <person name="Miller A.N."/>
            <person name="Quandt A."/>
        </authorList>
    </citation>
    <scope>NUCLEOTIDE SEQUENCE</scope>
    <source>
        <strain evidence="14">GBOQ0MN5Z8</strain>
    </source>
</reference>
<proteinExistence type="predicted"/>
<dbReference type="InterPro" id="IPR050819">
    <property type="entry name" value="Tripeptidyl-peptidase_I"/>
</dbReference>
<keyword evidence="5 11" id="KW-0645">Protease</keyword>
<evidence type="ECO:0000256" key="1">
    <source>
        <dbReference type="ARBA" id="ARBA00001910"/>
    </source>
</evidence>
<dbReference type="Gene3D" id="3.40.50.200">
    <property type="entry name" value="Peptidase S8/S53 domain"/>
    <property type="match status" value="1"/>
</dbReference>
<dbReference type="EC" id="3.4.14.10" evidence="4"/>
<comment type="function">
    <text evidence="2">Secreted tripeptidyl-peptidase which degrades proteins at acidic pHs and is involved in virulence.</text>
</comment>
<dbReference type="GO" id="GO:0006508">
    <property type="term" value="P:proteolysis"/>
    <property type="evidence" value="ECO:0007669"/>
    <property type="project" value="UniProtKB-KW"/>
</dbReference>
<dbReference type="InterPro" id="IPR023828">
    <property type="entry name" value="Peptidase_S8_Ser-AS"/>
</dbReference>
<keyword evidence="9 11" id="KW-0106">Calcium</keyword>
<evidence type="ECO:0000256" key="5">
    <source>
        <dbReference type="ARBA" id="ARBA00022670"/>
    </source>
</evidence>
<evidence type="ECO:0000256" key="7">
    <source>
        <dbReference type="ARBA" id="ARBA00022801"/>
    </source>
</evidence>
<gene>
    <name evidence="14" type="ORF">FGG08_002678</name>
</gene>
<feature type="active site" description="Charge relay system" evidence="11">
    <location>
        <position position="469"/>
    </location>
</feature>
<feature type="binding site" evidence="11">
    <location>
        <position position="532"/>
    </location>
    <ligand>
        <name>Ca(2+)</name>
        <dbReference type="ChEBI" id="CHEBI:29108"/>
    </ligand>
</feature>
<keyword evidence="6 11" id="KW-0479">Metal-binding</keyword>
<keyword evidence="10" id="KW-0865">Zymogen</keyword>
<protein>
    <recommendedName>
        <fullName evidence="4">tripeptidyl-peptidase II</fullName>
        <ecNumber evidence="4">3.4.14.10</ecNumber>
    </recommendedName>
</protein>
<feature type="region of interest" description="Disordered" evidence="12">
    <location>
        <begin position="1"/>
        <end position="36"/>
    </location>
</feature>
<keyword evidence="8 11" id="KW-0720">Serine protease</keyword>
<dbReference type="Pfam" id="PF09286">
    <property type="entry name" value="Pro-kuma_activ"/>
    <property type="match status" value="1"/>
</dbReference>
<feature type="domain" description="Peptidase S53" evidence="13">
    <location>
        <begin position="190"/>
        <end position="552"/>
    </location>
</feature>
<dbReference type="GO" id="GO:0004252">
    <property type="term" value="F:serine-type endopeptidase activity"/>
    <property type="evidence" value="ECO:0007669"/>
    <property type="project" value="UniProtKB-UniRule"/>
</dbReference>
<evidence type="ECO:0000256" key="2">
    <source>
        <dbReference type="ARBA" id="ARBA00002451"/>
    </source>
</evidence>
<dbReference type="GO" id="GO:0005576">
    <property type="term" value="C:extracellular region"/>
    <property type="evidence" value="ECO:0007669"/>
    <property type="project" value="UniProtKB-SubCell"/>
</dbReference>
<dbReference type="GO" id="GO:0008240">
    <property type="term" value="F:tripeptidyl-peptidase activity"/>
    <property type="evidence" value="ECO:0007669"/>
    <property type="project" value="UniProtKB-EC"/>
</dbReference>
<dbReference type="SUPFAM" id="SSF52743">
    <property type="entry name" value="Subtilisin-like"/>
    <property type="match status" value="1"/>
</dbReference>
<name>A0A9P8IB80_9PEZI</name>
<dbReference type="AlphaFoldDB" id="A0A9P8IB80"/>
<dbReference type="SMART" id="SM00944">
    <property type="entry name" value="Pro-kuma_activ"/>
    <property type="match status" value="1"/>
</dbReference>
<sequence>MAQIPQGSQIPQGYQRLDGSSRHPQQSATLLGPADANENVTVTIVLRRRPDGPPMPDPESYVNTPPSQRQRLPADEFAALYGALPADIDRVTDFANSNDLTIVESNAARRTVALSGTVAQFNQAFAVNLCNYEHEVVRRPGDDPQAETYRGRDGYIHVPEDLSESIVGVFGLDNRRITKRNGGDPPNTTTITVPQIMSLYRFPTNSAAGQTIGIFSENGYLTSDITEYYATLPGLTAPTLTDVSIDADNDGTPDSETTQDICIAATAAPGASIAVYFTRNSQKGWVDLVQRVAHPDPGDPICSVLSSSYYVSNGDDKKTLADEGVSRAWVTALSMAFRDAAVQGVTVCIASGDTGTESKVGDGKAHVQYPASDPWILSVGGTTVGNVSGASFSEYVWNDTFFGGIPGATGGGISDFFPLPPYQRRAGVPPSLNDRHSGRGVPDVAANASPNSGFPVIVGGAPAVGNGTSASAPLWAGLIAVINAAIGHNVGFVNPALYTLGSSAFRDIVGAPGPADNGLKGVAGYPAHPGWDACTGWGSINGTALLAGLRRLFSPGHHDPH</sequence>
<evidence type="ECO:0000256" key="11">
    <source>
        <dbReference type="PROSITE-ProRule" id="PRU01032"/>
    </source>
</evidence>
<keyword evidence="7 11" id="KW-0378">Hydrolase</keyword>
<feature type="compositionally biased region" description="Polar residues" evidence="12">
    <location>
        <begin position="1"/>
        <end position="12"/>
    </location>
</feature>
<evidence type="ECO:0000256" key="10">
    <source>
        <dbReference type="ARBA" id="ARBA00023145"/>
    </source>
</evidence>
<evidence type="ECO:0000259" key="13">
    <source>
        <dbReference type="PROSITE" id="PS51695"/>
    </source>
</evidence>
<comment type="catalytic activity">
    <reaction evidence="1">
        <text>Release of an N-terminal tripeptide from a polypeptide.</text>
        <dbReference type="EC" id="3.4.14.10"/>
    </reaction>
</comment>
<dbReference type="PROSITE" id="PS51695">
    <property type="entry name" value="SEDOLISIN"/>
    <property type="match status" value="1"/>
</dbReference>
<evidence type="ECO:0000313" key="14">
    <source>
        <dbReference type="EMBL" id="KAH0542990.1"/>
    </source>
</evidence>
<feature type="active site" description="Charge relay system" evidence="11">
    <location>
        <position position="256"/>
    </location>
</feature>
<dbReference type="InterPro" id="IPR000209">
    <property type="entry name" value="Peptidase_S8/S53_dom"/>
</dbReference>
<evidence type="ECO:0000256" key="6">
    <source>
        <dbReference type="ARBA" id="ARBA00022723"/>
    </source>
</evidence>
<comment type="subcellular location">
    <subcellularLocation>
        <location evidence="3">Secreted</location>
        <location evidence="3">Extracellular space</location>
    </subcellularLocation>
</comment>
<evidence type="ECO:0000256" key="8">
    <source>
        <dbReference type="ARBA" id="ARBA00022825"/>
    </source>
</evidence>
<evidence type="ECO:0000313" key="15">
    <source>
        <dbReference type="Proteomes" id="UP000698800"/>
    </source>
</evidence>
<dbReference type="GO" id="GO:0046872">
    <property type="term" value="F:metal ion binding"/>
    <property type="evidence" value="ECO:0007669"/>
    <property type="project" value="UniProtKB-UniRule"/>
</dbReference>
<organism evidence="14 15">
    <name type="scientific">Glutinoglossum americanum</name>
    <dbReference type="NCBI Taxonomy" id="1670608"/>
    <lineage>
        <taxon>Eukaryota</taxon>
        <taxon>Fungi</taxon>
        <taxon>Dikarya</taxon>
        <taxon>Ascomycota</taxon>
        <taxon>Pezizomycotina</taxon>
        <taxon>Geoglossomycetes</taxon>
        <taxon>Geoglossales</taxon>
        <taxon>Geoglossaceae</taxon>
        <taxon>Glutinoglossum</taxon>
    </lineage>
</organism>
<dbReference type="CDD" id="cd04056">
    <property type="entry name" value="Peptidases_S53"/>
    <property type="match status" value="1"/>
</dbReference>
<comment type="caution">
    <text evidence="14">The sequence shown here is derived from an EMBL/GenBank/DDBJ whole genome shotgun (WGS) entry which is preliminary data.</text>
</comment>